<dbReference type="NCBIfam" id="TIGR00219">
    <property type="entry name" value="mreC"/>
    <property type="match status" value="1"/>
</dbReference>
<dbReference type="Proteomes" id="UP000244338">
    <property type="component" value="Unassembled WGS sequence"/>
</dbReference>
<dbReference type="InterPro" id="IPR055342">
    <property type="entry name" value="MreC_beta-barrel_core"/>
</dbReference>
<gene>
    <name evidence="8" type="ORF">BSOLF_2718</name>
</gene>
<keyword evidence="6" id="KW-0175">Coiled coil</keyword>
<dbReference type="PIRSF" id="PIRSF038471">
    <property type="entry name" value="MreC"/>
    <property type="match status" value="1"/>
</dbReference>
<evidence type="ECO:0000256" key="2">
    <source>
        <dbReference type="ARBA" id="ARBA00013855"/>
    </source>
</evidence>
<dbReference type="InterPro" id="IPR007221">
    <property type="entry name" value="MreC"/>
</dbReference>
<dbReference type="Gene3D" id="2.40.10.350">
    <property type="entry name" value="Rod shape-determining protein MreC, domain 2"/>
    <property type="match status" value="1"/>
</dbReference>
<dbReference type="InterPro" id="IPR042177">
    <property type="entry name" value="Cell/Rod_1"/>
</dbReference>
<comment type="caution">
    <text evidence="8">The sequence shown here is derived from an EMBL/GenBank/DDBJ whole genome shotgun (WGS) entry which is preliminary data.</text>
</comment>
<reference evidence="9" key="1">
    <citation type="journal article" date="2018" name="Sci. Rep.">
        <title>Lignite coal burning seam in the remote Altai Mountains harbors a hydrogen-driven thermophilic microbial community.</title>
        <authorList>
            <person name="Kadnikov V.V."/>
            <person name="Mardanov A.V."/>
            <person name="Ivasenko D.A."/>
            <person name="Antsiferov D.V."/>
            <person name="Beletsky A.V."/>
            <person name="Karnachuk O.V."/>
            <person name="Ravin N.V."/>
        </authorList>
    </citation>
    <scope>NUCLEOTIDE SEQUENCE [LARGE SCALE GENOMIC DNA]</scope>
</reference>
<evidence type="ECO:0000256" key="3">
    <source>
        <dbReference type="ARBA" id="ARBA00022960"/>
    </source>
</evidence>
<accession>A0A2R6Y235</accession>
<evidence type="ECO:0000313" key="9">
    <source>
        <dbReference type="Proteomes" id="UP000244338"/>
    </source>
</evidence>
<sequence>MNWFSRRILALLAGLVLITASAALVPYGRGFLTLPERMVKDTAGLAERLVSGPYKTVRSWWLGLFELRDTFEENRKLKMALDSLIRIKAEYDLLQQENEKLRGLLDFQSKAHDYTLYSAEVIGRDVNTWDEVLVLNRGEKDGLMPGMAVITDKGLIGIIDAVSTFTSNVRLLGNLSTRQHIAVMTTSRERSFGVIENYDSENGLLIMGKMPLDTEVHLGETVVTSGLGGLLPPGLPVGTVEKVRPGRDMLTRNAWIRPFDPAKDVSAVFVVKRNDGYTGEGVGP</sequence>
<evidence type="ECO:0000256" key="4">
    <source>
        <dbReference type="ARBA" id="ARBA00032089"/>
    </source>
</evidence>
<proteinExistence type="inferred from homology"/>
<evidence type="ECO:0000256" key="6">
    <source>
        <dbReference type="SAM" id="Coils"/>
    </source>
</evidence>
<dbReference type="InterPro" id="IPR042175">
    <property type="entry name" value="Cell/Rod_MreC_2"/>
</dbReference>
<dbReference type="AlphaFoldDB" id="A0A2R6Y235"/>
<feature type="domain" description="Rod shape-determining protein MreC beta-barrel core" evidence="7">
    <location>
        <begin position="121"/>
        <end position="272"/>
    </location>
</feature>
<dbReference type="Gene3D" id="2.40.10.340">
    <property type="entry name" value="Rod shape-determining protein MreC, domain 1"/>
    <property type="match status" value="1"/>
</dbReference>
<dbReference type="GO" id="GO:0005886">
    <property type="term" value="C:plasma membrane"/>
    <property type="evidence" value="ECO:0007669"/>
    <property type="project" value="TreeGrafter"/>
</dbReference>
<evidence type="ECO:0000259" key="7">
    <source>
        <dbReference type="Pfam" id="PF04085"/>
    </source>
</evidence>
<evidence type="ECO:0000313" key="8">
    <source>
        <dbReference type="EMBL" id="PTQ56750.1"/>
    </source>
</evidence>
<evidence type="ECO:0000256" key="5">
    <source>
        <dbReference type="PIRNR" id="PIRNR038471"/>
    </source>
</evidence>
<dbReference type="GO" id="GO:0008360">
    <property type="term" value="P:regulation of cell shape"/>
    <property type="evidence" value="ECO:0007669"/>
    <property type="project" value="UniProtKB-KW"/>
</dbReference>
<dbReference type="EMBL" id="PEBX01000020">
    <property type="protein sequence ID" value="PTQ56750.1"/>
    <property type="molecule type" value="Genomic_DNA"/>
</dbReference>
<comment type="similarity">
    <text evidence="1 5">Belongs to the MreC family.</text>
</comment>
<dbReference type="Pfam" id="PF04085">
    <property type="entry name" value="MreC"/>
    <property type="match status" value="1"/>
</dbReference>
<feature type="coiled-coil region" evidence="6">
    <location>
        <begin position="77"/>
        <end position="104"/>
    </location>
</feature>
<dbReference type="PANTHER" id="PTHR34138">
    <property type="entry name" value="CELL SHAPE-DETERMINING PROTEIN MREC"/>
    <property type="match status" value="1"/>
</dbReference>
<protein>
    <recommendedName>
        <fullName evidence="2 5">Cell shape-determining protein MreC</fullName>
    </recommendedName>
    <alternativeName>
        <fullName evidence="4 5">Cell shape protein MreC</fullName>
    </alternativeName>
</protein>
<name>A0A2R6Y235_9BACL</name>
<organism evidence="8 9">
    <name type="scientific">Candidatus Carbonibacillus altaicus</name>
    <dbReference type="NCBI Taxonomy" id="2163959"/>
    <lineage>
        <taxon>Bacteria</taxon>
        <taxon>Bacillati</taxon>
        <taxon>Bacillota</taxon>
        <taxon>Bacilli</taxon>
        <taxon>Bacillales</taxon>
        <taxon>Candidatus Carbonibacillus</taxon>
    </lineage>
</organism>
<keyword evidence="3 5" id="KW-0133">Cell shape</keyword>
<evidence type="ECO:0000256" key="1">
    <source>
        <dbReference type="ARBA" id="ARBA00009369"/>
    </source>
</evidence>
<dbReference type="PANTHER" id="PTHR34138:SF1">
    <property type="entry name" value="CELL SHAPE-DETERMINING PROTEIN MREC"/>
    <property type="match status" value="1"/>
</dbReference>
<comment type="function">
    <text evidence="5">Involved in formation and maintenance of cell shape.</text>
</comment>